<name>A0AAV2QGB9_MEGNR</name>
<proteinExistence type="predicted"/>
<reference evidence="3 4" key="1">
    <citation type="submission" date="2024-05" db="EMBL/GenBank/DDBJ databases">
        <authorList>
            <person name="Wallberg A."/>
        </authorList>
    </citation>
    <scope>NUCLEOTIDE SEQUENCE [LARGE SCALE GENOMIC DNA]</scope>
</reference>
<dbReference type="CDD" id="cd00063">
    <property type="entry name" value="FN3"/>
    <property type="match status" value="1"/>
</dbReference>
<organism evidence="3 4">
    <name type="scientific">Meganyctiphanes norvegica</name>
    <name type="common">Northern krill</name>
    <name type="synonym">Thysanopoda norvegica</name>
    <dbReference type="NCBI Taxonomy" id="48144"/>
    <lineage>
        <taxon>Eukaryota</taxon>
        <taxon>Metazoa</taxon>
        <taxon>Ecdysozoa</taxon>
        <taxon>Arthropoda</taxon>
        <taxon>Crustacea</taxon>
        <taxon>Multicrustacea</taxon>
        <taxon>Malacostraca</taxon>
        <taxon>Eumalacostraca</taxon>
        <taxon>Eucarida</taxon>
        <taxon>Euphausiacea</taxon>
        <taxon>Euphausiidae</taxon>
        <taxon>Meganyctiphanes</taxon>
    </lineage>
</organism>
<dbReference type="Proteomes" id="UP001497623">
    <property type="component" value="Unassembled WGS sequence"/>
</dbReference>
<sequence>MKTSRSLDMVEESAEPLTLTRISDLSKSANPIKVGFSNNAAVTDITELFLVVIKHEDSNPFEQSWVDTMDSLNDIPENNEEVIFSFPYDDDRLPKVEDGDDVTLVVVAHAGEIALAAGEFTFVFDASTSASLAWVGAAKDNPDAFLRVNTESSVNIGSGCSGGDAGTFYCPQPNVDLNDLEICVEVEGTGNDGSGLTVSQCDESVTPKAFTEISAIGNTELHIKTNDDREFEISATYLSSSTKVDVLFYEDDVPSTSSGCDANKDPCQVEAPAVVANILLVGLTSDDEVVESKIITTFEEYSVVLNQLSADAVEVTWSGSTSTSAHKLSNLSATTEYEVTIDDDSAPFTKTAGNGCDNDDCKAYFVKTTSIIKCSVYQTAKPSMKSSRSLDMTATPPTQAKFTFINKMDSSISIDVTSDSQLTSDVVSLVVITVSDAEGKEEITEGTQALVRADSKYQFPVDLHTSGDKLYFILVGHQQNGDIAFAGTNSGVLNGFTTTLAWVGAATSQDSNDASLKISTSDDVTLSEDCACIVSSNTPCYCIHTDLKEEDILLCSNLDDDGAKYCDNSIGVDQYIDFTNIKKSRLFYPLDSSENPHYEFESEVASDSTYEIQFLIGDTPGGDGVYTCGDASTCSVPLSNIPGNYQIYQVLTVATDGDGDIQKSREFPFEDYKTTVQPLLPDMILVNWEATEDTTYIVDCKAVTPGAAEPLPTSTHCDGSTVTCKALFTSLDCDKKVYTLEVKKDSDKNVVAGQVETLACNAKDLSVSTPELRYDDHISVCFSKPPDAHHYQLVLAHDGVVIEAELIDAALVDVDNEGRLCLVSSRILSLGSYVDLVAVVVVYDNDGNIITSGKTNWQAILLSSDRWVQAAITDGTTMISSWQVIDDSQGISNFELTLKSDKGTGTKVIQVSSEQTSYKVSDIAAGSYSVCVRAVSSTIKSEEVCSGIITVNENAGIDIPPPETTQPKSSGNDSVMLTWSHQEDVTAYMVHWRSNSALSQSKLLKKLNSLSFVHPIKYRADESEGLSFKIIPSSSSSFEISGLGKGEWNVCLSGVKDGNVGKESCQQSHVDPDSYEEINAPTNLLIEDSVLKWDVINNVDRYFVEWVPHSSGETGGHLETSEASFNLVNQTSPGDWTFSVRAIRSSQLGNTQSIRHTLIGIQLNWYQVGSRSLLVDWQEKPAPETSNATYVVSYKQGDDNAKTTEIDCKFDVSGSCQVYLLDIDVDTSKVVSLLVARKEGDTKRDISIQLRNLKDTTQLEQTMKSSNQAIVSWTAVDGADCYNVSLLRNQQLLKQKWQTLPLSITFDDEQLEGCDVRVQPCIDQKHCMDGKQIQLNIVAPNSSGDEGGVVVVSVLGGVLGAAVLVMAIIVVVYKYKTNQREAIGSQHYSDASGGDRARRVSTVSILGQTQMNNQMELQPSRPTRPTRHTYQVWR</sequence>
<feature type="region of interest" description="Disordered" evidence="1">
    <location>
        <begin position="1415"/>
        <end position="1434"/>
    </location>
</feature>
<dbReference type="EMBL" id="CAXKWB010006158">
    <property type="protein sequence ID" value="CAL4081754.1"/>
    <property type="molecule type" value="Genomic_DNA"/>
</dbReference>
<evidence type="ECO:0000313" key="4">
    <source>
        <dbReference type="Proteomes" id="UP001497623"/>
    </source>
</evidence>
<evidence type="ECO:0000313" key="3">
    <source>
        <dbReference type="EMBL" id="CAL4081754.1"/>
    </source>
</evidence>
<keyword evidence="2" id="KW-0472">Membrane</keyword>
<evidence type="ECO:0000256" key="2">
    <source>
        <dbReference type="SAM" id="Phobius"/>
    </source>
</evidence>
<protein>
    <submittedName>
        <fullName evidence="3">Uncharacterized protein</fullName>
    </submittedName>
</protein>
<comment type="caution">
    <text evidence="3">The sequence shown here is derived from an EMBL/GenBank/DDBJ whole genome shotgun (WGS) entry which is preliminary data.</text>
</comment>
<evidence type="ECO:0000256" key="1">
    <source>
        <dbReference type="SAM" id="MobiDB-lite"/>
    </source>
</evidence>
<keyword evidence="2" id="KW-0812">Transmembrane</keyword>
<accession>A0AAV2QGB9</accession>
<gene>
    <name evidence="3" type="ORF">MNOR_LOCUS11624</name>
</gene>
<keyword evidence="2" id="KW-1133">Transmembrane helix</keyword>
<keyword evidence="4" id="KW-1185">Reference proteome</keyword>
<dbReference type="InterPro" id="IPR003961">
    <property type="entry name" value="FN3_dom"/>
</dbReference>
<feature type="transmembrane region" description="Helical" evidence="2">
    <location>
        <begin position="1349"/>
        <end position="1373"/>
    </location>
</feature>